<name>A0A2I1C127_ASPN1</name>
<dbReference type="InterPro" id="IPR006913">
    <property type="entry name" value="CENP-V/GFA"/>
</dbReference>
<comment type="similarity">
    <text evidence="1">Belongs to the Gfa family.</text>
</comment>
<evidence type="ECO:0000256" key="4">
    <source>
        <dbReference type="ARBA" id="ARBA00023239"/>
    </source>
</evidence>
<dbReference type="EMBL" id="MSZS01000006">
    <property type="protein sequence ID" value="PKX91340.1"/>
    <property type="molecule type" value="Genomic_DNA"/>
</dbReference>
<keyword evidence="7" id="KW-1185">Reference proteome</keyword>
<protein>
    <submittedName>
        <fullName evidence="6">Glutathione-dependent formaldehyde-activating</fullName>
    </submittedName>
</protein>
<accession>A0A2I1C127</accession>
<proteinExistence type="inferred from homology"/>
<dbReference type="PANTHER" id="PTHR33337">
    <property type="entry name" value="GFA DOMAIN-CONTAINING PROTEIN"/>
    <property type="match status" value="1"/>
</dbReference>
<evidence type="ECO:0000313" key="6">
    <source>
        <dbReference type="EMBL" id="PKX91340.1"/>
    </source>
</evidence>
<dbReference type="Proteomes" id="UP000234474">
    <property type="component" value="Unassembled WGS sequence"/>
</dbReference>
<evidence type="ECO:0000313" key="7">
    <source>
        <dbReference type="Proteomes" id="UP000234474"/>
    </source>
</evidence>
<dbReference type="GO" id="GO:0046872">
    <property type="term" value="F:metal ion binding"/>
    <property type="evidence" value="ECO:0007669"/>
    <property type="project" value="UniProtKB-KW"/>
</dbReference>
<dbReference type="Gene3D" id="2.170.150.70">
    <property type="match status" value="1"/>
</dbReference>
<evidence type="ECO:0000256" key="3">
    <source>
        <dbReference type="ARBA" id="ARBA00022833"/>
    </source>
</evidence>
<sequence>MEGRCQCGAIRFTTPLPAPYKIYACHCTECRHQSSSYCGITTVFPWFEIPVVHPDGTARIGTYTRRTSKGRELECLFCLSCGSRLMHRTHGDETVSVKGGCLEALTREMMSKAAHIWCKEAVMEVPPGAECWQEDPED</sequence>
<dbReference type="AlphaFoldDB" id="A0A2I1C127"/>
<organism evidence="6 7">
    <name type="scientific">Aspergillus novofumigatus (strain IBT 16806)</name>
    <dbReference type="NCBI Taxonomy" id="1392255"/>
    <lineage>
        <taxon>Eukaryota</taxon>
        <taxon>Fungi</taxon>
        <taxon>Dikarya</taxon>
        <taxon>Ascomycota</taxon>
        <taxon>Pezizomycotina</taxon>
        <taxon>Eurotiomycetes</taxon>
        <taxon>Eurotiomycetidae</taxon>
        <taxon>Eurotiales</taxon>
        <taxon>Aspergillaceae</taxon>
        <taxon>Aspergillus</taxon>
        <taxon>Aspergillus subgen. Fumigati</taxon>
    </lineage>
</organism>
<gene>
    <name evidence="6" type="ORF">P174DRAFT_443381</name>
</gene>
<keyword evidence="4" id="KW-0456">Lyase</keyword>
<comment type="caution">
    <text evidence="6">The sequence shown here is derived from an EMBL/GenBank/DDBJ whole genome shotgun (WGS) entry which is preliminary data.</text>
</comment>
<evidence type="ECO:0000256" key="2">
    <source>
        <dbReference type="ARBA" id="ARBA00022723"/>
    </source>
</evidence>
<dbReference type="RefSeq" id="XP_024679935.1">
    <property type="nucleotide sequence ID" value="XM_024827811.1"/>
</dbReference>
<reference evidence="7" key="1">
    <citation type="journal article" date="2018" name="Proc. Natl. Acad. Sci. U.S.A.">
        <title>Linking secondary metabolites to gene clusters through genome sequencing of six diverse Aspergillus species.</title>
        <authorList>
            <person name="Kaerboelling I."/>
            <person name="Vesth T.C."/>
            <person name="Frisvad J.C."/>
            <person name="Nybo J.L."/>
            <person name="Theobald S."/>
            <person name="Kuo A."/>
            <person name="Bowyer P."/>
            <person name="Matsuda Y."/>
            <person name="Mondo S."/>
            <person name="Lyhne E.K."/>
            <person name="Kogle M.E."/>
            <person name="Clum A."/>
            <person name="Lipzen A."/>
            <person name="Salamov A."/>
            <person name="Ngan C.Y."/>
            <person name="Daum C."/>
            <person name="Chiniquy J."/>
            <person name="Barry K."/>
            <person name="LaButti K."/>
            <person name="Haridas S."/>
            <person name="Simmons B.A."/>
            <person name="Magnuson J.K."/>
            <person name="Mortensen U.H."/>
            <person name="Larsen T.O."/>
            <person name="Grigoriev I.V."/>
            <person name="Baker S.E."/>
            <person name="Andersen M.R."/>
        </authorList>
    </citation>
    <scope>NUCLEOTIDE SEQUENCE [LARGE SCALE GENOMIC DNA]</scope>
    <source>
        <strain evidence="7">IBT 16806</strain>
    </source>
</reference>
<dbReference type="InterPro" id="IPR011057">
    <property type="entry name" value="Mss4-like_sf"/>
</dbReference>
<feature type="domain" description="CENP-V/GFA" evidence="5">
    <location>
        <begin position="1"/>
        <end position="133"/>
    </location>
</feature>
<dbReference type="VEuPathDB" id="FungiDB:P174DRAFT_443381"/>
<dbReference type="PANTHER" id="PTHR33337:SF3">
    <property type="entry name" value="CENP-V_GFA DOMAIN-CONTAINING PROTEIN"/>
    <property type="match status" value="1"/>
</dbReference>
<dbReference type="SUPFAM" id="SSF51316">
    <property type="entry name" value="Mss4-like"/>
    <property type="match status" value="1"/>
</dbReference>
<keyword evidence="2" id="KW-0479">Metal-binding</keyword>
<dbReference type="GO" id="GO:0016846">
    <property type="term" value="F:carbon-sulfur lyase activity"/>
    <property type="evidence" value="ECO:0007669"/>
    <property type="project" value="InterPro"/>
</dbReference>
<dbReference type="Pfam" id="PF04828">
    <property type="entry name" value="GFA"/>
    <property type="match status" value="1"/>
</dbReference>
<dbReference type="GeneID" id="36535136"/>
<dbReference type="PROSITE" id="PS51891">
    <property type="entry name" value="CENP_V_GFA"/>
    <property type="match status" value="1"/>
</dbReference>
<dbReference type="OMA" id="HIWCKEA"/>
<evidence type="ECO:0000256" key="1">
    <source>
        <dbReference type="ARBA" id="ARBA00005495"/>
    </source>
</evidence>
<evidence type="ECO:0000259" key="5">
    <source>
        <dbReference type="PROSITE" id="PS51891"/>
    </source>
</evidence>
<keyword evidence="3" id="KW-0862">Zinc</keyword>
<dbReference type="OrthoDB" id="5290969at2759"/>